<proteinExistence type="predicted"/>
<accession>A0ABP6QXQ3</accession>
<organism evidence="1 2">
    <name type="scientific">Streptomyces labedae</name>
    <dbReference type="NCBI Taxonomy" id="285569"/>
    <lineage>
        <taxon>Bacteria</taxon>
        <taxon>Bacillati</taxon>
        <taxon>Actinomycetota</taxon>
        <taxon>Actinomycetes</taxon>
        <taxon>Kitasatosporales</taxon>
        <taxon>Streptomycetaceae</taxon>
        <taxon>Streptomyces</taxon>
    </lineage>
</organism>
<dbReference type="EMBL" id="BAAAUW010000015">
    <property type="protein sequence ID" value="GAA3264749.1"/>
    <property type="molecule type" value="Genomic_DNA"/>
</dbReference>
<sequence length="137" mass="15008">MHLISFVNGPERAELVWPAWGALSSDFLPSGGSRLRVWLGRAQLWLTSGWRHRHWPCRYADPSLRPVDTGRSDIGRAACVAGLRSTSAMTLEFAMQGLLLQQDSDGVKSTVKGRAESMHGQALGAAAATRPLSAYWF</sequence>
<reference evidence="2" key="1">
    <citation type="journal article" date="2019" name="Int. J. Syst. Evol. Microbiol.">
        <title>The Global Catalogue of Microorganisms (GCM) 10K type strain sequencing project: providing services to taxonomists for standard genome sequencing and annotation.</title>
        <authorList>
            <consortium name="The Broad Institute Genomics Platform"/>
            <consortium name="The Broad Institute Genome Sequencing Center for Infectious Disease"/>
            <person name="Wu L."/>
            <person name="Ma J."/>
        </authorList>
    </citation>
    <scope>NUCLEOTIDE SEQUENCE [LARGE SCALE GENOMIC DNA]</scope>
    <source>
        <strain evidence="2">JCM 9381</strain>
    </source>
</reference>
<keyword evidence="2" id="KW-1185">Reference proteome</keyword>
<evidence type="ECO:0000313" key="1">
    <source>
        <dbReference type="EMBL" id="GAA3264749.1"/>
    </source>
</evidence>
<comment type="caution">
    <text evidence="1">The sequence shown here is derived from an EMBL/GenBank/DDBJ whole genome shotgun (WGS) entry which is preliminary data.</text>
</comment>
<dbReference type="Proteomes" id="UP001500728">
    <property type="component" value="Unassembled WGS sequence"/>
</dbReference>
<name>A0ABP6QXQ3_9ACTN</name>
<evidence type="ECO:0000313" key="2">
    <source>
        <dbReference type="Proteomes" id="UP001500728"/>
    </source>
</evidence>
<protein>
    <submittedName>
        <fullName evidence="1">Uncharacterized protein</fullName>
    </submittedName>
</protein>
<gene>
    <name evidence="1" type="ORF">GCM10010469_34660</name>
</gene>